<evidence type="ECO:0000313" key="1">
    <source>
        <dbReference type="Proteomes" id="UP000887540"/>
    </source>
</evidence>
<keyword evidence="1" id="KW-1185">Reference proteome</keyword>
<sequence length="170" mass="19733">MLLAKAFSTYARPLLEYNCQVFNPITVHETNLIEAVQRRFIKRIYLRCGLDRETSYIDRCKHLNIHTLEHRRAILDILLLFKILHGKTILNANNFINFADIRVRGYSKKNLKAKYVPRDLTSSCNFFFRTVSLWNNLPASVKDAPTLSIFKTLLLSLPVDAIVPESLIRL</sequence>
<organism evidence="1 2">
    <name type="scientific">Acrobeloides nanus</name>
    <dbReference type="NCBI Taxonomy" id="290746"/>
    <lineage>
        <taxon>Eukaryota</taxon>
        <taxon>Metazoa</taxon>
        <taxon>Ecdysozoa</taxon>
        <taxon>Nematoda</taxon>
        <taxon>Chromadorea</taxon>
        <taxon>Rhabditida</taxon>
        <taxon>Tylenchina</taxon>
        <taxon>Cephalobomorpha</taxon>
        <taxon>Cephaloboidea</taxon>
        <taxon>Cephalobidae</taxon>
        <taxon>Acrobeloides</taxon>
    </lineage>
</organism>
<dbReference type="WBParaSite" id="ACRNAN_scaffold7770.g31108.t1">
    <property type="protein sequence ID" value="ACRNAN_scaffold7770.g31108.t1"/>
    <property type="gene ID" value="ACRNAN_scaffold7770.g31108"/>
</dbReference>
<dbReference type="PANTHER" id="PTHR21459:SF2">
    <property type="entry name" value="PROTEIN CBG08968"/>
    <property type="match status" value="1"/>
</dbReference>
<reference evidence="2" key="1">
    <citation type="submission" date="2022-11" db="UniProtKB">
        <authorList>
            <consortium name="WormBaseParasite"/>
        </authorList>
    </citation>
    <scope>IDENTIFICATION</scope>
</reference>
<protein>
    <submittedName>
        <fullName evidence="2">Uncharacterized protein</fullName>
    </submittedName>
</protein>
<dbReference type="Proteomes" id="UP000887540">
    <property type="component" value="Unplaced"/>
</dbReference>
<proteinExistence type="predicted"/>
<name>A0A914EEX6_9BILA</name>
<dbReference type="PANTHER" id="PTHR21459">
    <property type="entry name" value="PROTEIN CBG08968"/>
    <property type="match status" value="1"/>
</dbReference>
<dbReference type="PRINTS" id="PR01345">
    <property type="entry name" value="CERVTRCPTASE"/>
</dbReference>
<evidence type="ECO:0000313" key="2">
    <source>
        <dbReference type="WBParaSite" id="ACRNAN_scaffold7770.g31108.t1"/>
    </source>
</evidence>
<dbReference type="AlphaFoldDB" id="A0A914EEX6"/>
<accession>A0A914EEX6</accession>